<sequence>MKFIQSIFLSFCLLQLIGSCNLDKEIQIDIPEFENGYVIESYLSPGQKLGVLVTKSYGFFEVFDSNQLSQDQLIDIFVQDADGYVEINDQRHPLINEIQIVPGTTTVYNYVVHDKLNLKEKDRIKLFLSFPSGDQVWSETSIPEKRLIDSLRLEKNQDMKMREVSFIHTDSSKTEYFRRQLLRIRDNRIKIIQDFMVDNSTLRSGKLAFGSGYEFKMGDTLISRVSHIREEYFDFYQSVTGSINANSNPFGQPGSIAGNIRGSDRVIGIFTGINQSEIFTKIAE</sequence>
<keyword evidence="2" id="KW-1185">Reference proteome</keyword>
<reference evidence="1" key="1">
    <citation type="submission" date="2021-06" db="EMBL/GenBank/DDBJ databases">
        <title>44 bacteria genomes isolated from Dapeng, Shenzhen.</title>
        <authorList>
            <person name="Zheng W."/>
            <person name="Yu S."/>
            <person name="Huang Y."/>
        </authorList>
    </citation>
    <scope>NUCLEOTIDE SEQUENCE</scope>
    <source>
        <strain evidence="1">DP5N28-2</strain>
    </source>
</reference>
<evidence type="ECO:0000313" key="2">
    <source>
        <dbReference type="Proteomes" id="UP000753961"/>
    </source>
</evidence>
<dbReference type="Proteomes" id="UP000753961">
    <property type="component" value="Unassembled WGS sequence"/>
</dbReference>
<dbReference type="PROSITE" id="PS51257">
    <property type="entry name" value="PROKAR_LIPOPROTEIN"/>
    <property type="match status" value="1"/>
</dbReference>
<dbReference type="AlphaFoldDB" id="A0A953HPG3"/>
<gene>
    <name evidence="1" type="ORF">KUV50_14520</name>
</gene>
<dbReference type="Pfam" id="PF14054">
    <property type="entry name" value="DUF4249"/>
    <property type="match status" value="1"/>
</dbReference>
<dbReference type="RefSeq" id="WP_222580895.1">
    <property type="nucleotide sequence ID" value="NZ_JAHVHU010000013.1"/>
</dbReference>
<dbReference type="EMBL" id="JAHVHU010000013">
    <property type="protein sequence ID" value="MBY5959362.1"/>
    <property type="molecule type" value="Genomic_DNA"/>
</dbReference>
<protein>
    <submittedName>
        <fullName evidence="1">DUF4249 domain-containing protein</fullName>
    </submittedName>
</protein>
<accession>A0A953HPG3</accession>
<proteinExistence type="predicted"/>
<organism evidence="1 2">
    <name type="scientific">Membranihabitans marinus</name>
    <dbReference type="NCBI Taxonomy" id="1227546"/>
    <lineage>
        <taxon>Bacteria</taxon>
        <taxon>Pseudomonadati</taxon>
        <taxon>Bacteroidota</taxon>
        <taxon>Saprospiria</taxon>
        <taxon>Saprospirales</taxon>
        <taxon>Saprospiraceae</taxon>
        <taxon>Membranihabitans</taxon>
    </lineage>
</organism>
<name>A0A953HPG3_9BACT</name>
<comment type="caution">
    <text evidence="1">The sequence shown here is derived from an EMBL/GenBank/DDBJ whole genome shotgun (WGS) entry which is preliminary data.</text>
</comment>
<evidence type="ECO:0000313" key="1">
    <source>
        <dbReference type="EMBL" id="MBY5959362.1"/>
    </source>
</evidence>
<dbReference type="InterPro" id="IPR025345">
    <property type="entry name" value="DUF4249"/>
</dbReference>